<feature type="compositionally biased region" description="Low complexity" evidence="9">
    <location>
        <begin position="232"/>
        <end position="244"/>
    </location>
</feature>
<evidence type="ECO:0000256" key="8">
    <source>
        <dbReference type="ARBA" id="ARBA00037937"/>
    </source>
</evidence>
<keyword evidence="7" id="KW-0975">Bacterial flagellum</keyword>
<dbReference type="GO" id="GO:0044781">
    <property type="term" value="P:bacterial-type flagellum organization"/>
    <property type="evidence" value="ECO:0007669"/>
    <property type="project" value="InterPro"/>
</dbReference>
<name>A0A9X2X7J8_9HYPH</name>
<evidence type="ECO:0000256" key="1">
    <source>
        <dbReference type="ARBA" id="ARBA00004117"/>
    </source>
</evidence>
<dbReference type="InterPro" id="IPR022781">
    <property type="entry name" value="Flagellar_biosynth_FliO"/>
</dbReference>
<dbReference type="InterPro" id="IPR052205">
    <property type="entry name" value="FliO/MopB"/>
</dbReference>
<evidence type="ECO:0000256" key="9">
    <source>
        <dbReference type="SAM" id="MobiDB-lite"/>
    </source>
</evidence>
<dbReference type="GO" id="GO:0009425">
    <property type="term" value="C:bacterial-type flagellum basal body"/>
    <property type="evidence" value="ECO:0007669"/>
    <property type="project" value="UniProtKB-SubCell"/>
</dbReference>
<feature type="transmembrane region" description="Helical" evidence="10">
    <location>
        <begin position="16"/>
        <end position="34"/>
    </location>
</feature>
<keyword evidence="11" id="KW-0969">Cilium</keyword>
<feature type="compositionally biased region" description="Polar residues" evidence="9">
    <location>
        <begin position="129"/>
        <end position="138"/>
    </location>
</feature>
<feature type="compositionally biased region" description="Basic and acidic residues" evidence="9">
    <location>
        <begin position="212"/>
        <end position="226"/>
    </location>
</feature>
<feature type="compositionally biased region" description="Low complexity" evidence="9">
    <location>
        <begin position="192"/>
        <end position="208"/>
    </location>
</feature>
<dbReference type="Proteomes" id="UP001149009">
    <property type="component" value="Unassembled WGS sequence"/>
</dbReference>
<comment type="similarity">
    <text evidence="8">Belongs to the FliO/MopB family.</text>
</comment>
<keyword evidence="12" id="KW-1185">Reference proteome</keyword>
<accession>A0A9X2X7J8</accession>
<evidence type="ECO:0000256" key="6">
    <source>
        <dbReference type="ARBA" id="ARBA00023136"/>
    </source>
</evidence>
<evidence type="ECO:0000256" key="3">
    <source>
        <dbReference type="ARBA" id="ARBA00022475"/>
    </source>
</evidence>
<proteinExistence type="inferred from homology"/>
<dbReference type="GO" id="GO:0005886">
    <property type="term" value="C:plasma membrane"/>
    <property type="evidence" value="ECO:0007669"/>
    <property type="project" value="UniProtKB-SubCell"/>
</dbReference>
<feature type="region of interest" description="Disordered" evidence="9">
    <location>
        <begin position="102"/>
        <end position="273"/>
    </location>
</feature>
<keyword evidence="6 10" id="KW-0472">Membrane</keyword>
<comment type="caution">
    <text evidence="11">The sequence shown here is derived from an EMBL/GenBank/DDBJ whole genome shotgun (WGS) entry which is preliminary data.</text>
</comment>
<dbReference type="EMBL" id="JAODNV010000005">
    <property type="protein sequence ID" value="MCT8989546.1"/>
    <property type="molecule type" value="Genomic_DNA"/>
</dbReference>
<keyword evidence="11" id="KW-0282">Flagellum</keyword>
<dbReference type="AlphaFoldDB" id="A0A9X2X7J8"/>
<evidence type="ECO:0000313" key="12">
    <source>
        <dbReference type="Proteomes" id="UP001149009"/>
    </source>
</evidence>
<evidence type="ECO:0000313" key="11">
    <source>
        <dbReference type="EMBL" id="MCT8989546.1"/>
    </source>
</evidence>
<keyword evidence="5 10" id="KW-1133">Transmembrane helix</keyword>
<feature type="compositionally biased region" description="Low complexity" evidence="9">
    <location>
        <begin position="102"/>
        <end position="128"/>
    </location>
</feature>
<evidence type="ECO:0000256" key="10">
    <source>
        <dbReference type="SAM" id="Phobius"/>
    </source>
</evidence>
<sequence length="273" mass="29093">MGEWLGDFGGGSSASAAFWVAAALVLLLGVLIIVRMMRNLSSGTFIAGGRNRPPRLAVVDAAAVDNQRRLVLVRRDDVEHLILIGGPTDIVVEQHIGAAPARAASEAQPAAERARAPQPAAPVRRSQPSDITGTQTASAPRPEPSLTRSEPWPAASPAQPLRNDRIAPAPRAESQVRTGSEAGLPVEKPAAQRRQPTPAAPAAPSVAAWNNRGEEETVRLRNEDVSLHTVRPAAEASAPAAAPARQNRQEEFSIEDEMSRLLDDLSEERKREG</sequence>
<feature type="compositionally biased region" description="Basic and acidic residues" evidence="9">
    <location>
        <begin position="247"/>
        <end position="273"/>
    </location>
</feature>
<dbReference type="Pfam" id="PF04347">
    <property type="entry name" value="FliO"/>
    <property type="match status" value="1"/>
</dbReference>
<keyword evidence="3" id="KW-1003">Cell membrane</keyword>
<dbReference type="PANTHER" id="PTHR38766">
    <property type="entry name" value="FLAGELLAR PROTEIN FLIO"/>
    <property type="match status" value="1"/>
</dbReference>
<reference evidence="11" key="1">
    <citation type="submission" date="2022-08" db="EMBL/GenBank/DDBJ databases">
        <title>Chelativorans sichuanense sp. nov., a paraffin oil-degrading bacterium isolated from a mixture of oil-based drill cuttings and paddy soil.</title>
        <authorList>
            <person name="Yu J."/>
            <person name="Liu H."/>
            <person name="Chen Q."/>
        </authorList>
    </citation>
    <scope>NUCLEOTIDE SEQUENCE</scope>
    <source>
        <strain evidence="11">SCAU 2101</strain>
    </source>
</reference>
<evidence type="ECO:0000256" key="4">
    <source>
        <dbReference type="ARBA" id="ARBA00022692"/>
    </source>
</evidence>
<organism evidence="11 12">
    <name type="scientific">Chelativorans petroleitrophicus</name>
    <dbReference type="NCBI Taxonomy" id="2975484"/>
    <lineage>
        <taxon>Bacteria</taxon>
        <taxon>Pseudomonadati</taxon>
        <taxon>Pseudomonadota</taxon>
        <taxon>Alphaproteobacteria</taxon>
        <taxon>Hyphomicrobiales</taxon>
        <taxon>Phyllobacteriaceae</taxon>
        <taxon>Chelativorans</taxon>
    </lineage>
</organism>
<protein>
    <submittedName>
        <fullName evidence="11">Flagellar biosynthetic protein FliO</fullName>
    </submittedName>
</protein>
<keyword evidence="4 10" id="KW-0812">Transmembrane</keyword>
<dbReference type="RefSeq" id="WP_261514351.1">
    <property type="nucleotide sequence ID" value="NZ_JAODNV010000005.1"/>
</dbReference>
<keyword evidence="11" id="KW-0966">Cell projection</keyword>
<evidence type="ECO:0000256" key="7">
    <source>
        <dbReference type="ARBA" id="ARBA00023143"/>
    </source>
</evidence>
<evidence type="ECO:0000256" key="2">
    <source>
        <dbReference type="ARBA" id="ARBA00004236"/>
    </source>
</evidence>
<comment type="subcellular location">
    <subcellularLocation>
        <location evidence="1">Bacterial flagellum basal body</location>
    </subcellularLocation>
    <subcellularLocation>
        <location evidence="2">Cell membrane</location>
    </subcellularLocation>
</comment>
<evidence type="ECO:0000256" key="5">
    <source>
        <dbReference type="ARBA" id="ARBA00022989"/>
    </source>
</evidence>
<gene>
    <name evidence="11" type="ORF">NYR54_04440</name>
</gene>
<dbReference type="PANTHER" id="PTHR38766:SF1">
    <property type="entry name" value="FLAGELLAR PROTEIN FLIO"/>
    <property type="match status" value="1"/>
</dbReference>